<name>A0A955L2K9_9BACT</name>
<accession>A0A955L2K9</accession>
<dbReference type="GO" id="GO:0005840">
    <property type="term" value="C:ribosome"/>
    <property type="evidence" value="ECO:0007669"/>
    <property type="project" value="UniProtKB-KW"/>
</dbReference>
<dbReference type="AlphaFoldDB" id="A0A955L2K9"/>
<reference evidence="6" key="1">
    <citation type="submission" date="2020-04" db="EMBL/GenBank/DDBJ databases">
        <authorList>
            <person name="Zhang T."/>
        </authorList>
    </citation>
    <scope>NUCLEOTIDE SEQUENCE</scope>
    <source>
        <strain evidence="6">HKST-UBA13</strain>
    </source>
</reference>
<feature type="region of interest" description="Disordered" evidence="5">
    <location>
        <begin position="49"/>
        <end position="74"/>
    </location>
</feature>
<keyword evidence="3" id="KW-0687">Ribonucleoprotein</keyword>
<dbReference type="GO" id="GO:0003735">
    <property type="term" value="F:structural constituent of ribosome"/>
    <property type="evidence" value="ECO:0007669"/>
    <property type="project" value="InterPro"/>
</dbReference>
<dbReference type="EMBL" id="JAGQLJ010000169">
    <property type="protein sequence ID" value="MCA9381726.1"/>
    <property type="molecule type" value="Genomic_DNA"/>
</dbReference>
<comment type="caution">
    <text evidence="6">The sequence shown here is derived from an EMBL/GenBank/DDBJ whole genome shotgun (WGS) entry which is preliminary data.</text>
</comment>
<dbReference type="Gene3D" id="1.20.5.1150">
    <property type="entry name" value="Ribosomal protein S8"/>
    <property type="match status" value="1"/>
</dbReference>
<evidence type="ECO:0000256" key="2">
    <source>
        <dbReference type="ARBA" id="ARBA00022980"/>
    </source>
</evidence>
<comment type="similarity">
    <text evidence="1">Belongs to the bacterial ribosomal protein bS21 family.</text>
</comment>
<evidence type="ECO:0000256" key="5">
    <source>
        <dbReference type="SAM" id="MobiDB-lite"/>
    </source>
</evidence>
<dbReference type="InterPro" id="IPR038380">
    <property type="entry name" value="Ribosomal_bS21_sf"/>
</dbReference>
<evidence type="ECO:0000313" key="6">
    <source>
        <dbReference type="EMBL" id="MCA9381726.1"/>
    </source>
</evidence>
<dbReference type="GO" id="GO:0006412">
    <property type="term" value="P:translation"/>
    <property type="evidence" value="ECO:0007669"/>
    <property type="project" value="InterPro"/>
</dbReference>
<keyword evidence="2 6" id="KW-0689">Ribosomal protein</keyword>
<protein>
    <recommendedName>
        <fullName evidence="4">Small ribosomal subunit protein bS21</fullName>
    </recommendedName>
</protein>
<proteinExistence type="inferred from homology"/>
<gene>
    <name evidence="6" type="primary">rpsU</name>
    <name evidence="6" type="ORF">KC678_05650</name>
</gene>
<dbReference type="Pfam" id="PF01165">
    <property type="entry name" value="Ribosomal_S21"/>
    <property type="match status" value="1"/>
</dbReference>
<dbReference type="NCBIfam" id="TIGR00030">
    <property type="entry name" value="S21p"/>
    <property type="match status" value="1"/>
</dbReference>
<evidence type="ECO:0000256" key="3">
    <source>
        <dbReference type="ARBA" id="ARBA00023274"/>
    </source>
</evidence>
<dbReference type="InterPro" id="IPR001911">
    <property type="entry name" value="Ribosomal_bS21"/>
</dbReference>
<reference evidence="6" key="2">
    <citation type="journal article" date="2021" name="Microbiome">
        <title>Successional dynamics and alternative stable states in a saline activated sludge microbial community over 9 years.</title>
        <authorList>
            <person name="Wang Y."/>
            <person name="Ye J."/>
            <person name="Ju F."/>
            <person name="Liu L."/>
            <person name="Boyd J.A."/>
            <person name="Deng Y."/>
            <person name="Parks D.H."/>
            <person name="Jiang X."/>
            <person name="Yin X."/>
            <person name="Woodcroft B.J."/>
            <person name="Tyson G.W."/>
            <person name="Hugenholtz P."/>
            <person name="Polz M.F."/>
            <person name="Zhang T."/>
        </authorList>
    </citation>
    <scope>NUCLEOTIDE SEQUENCE</scope>
    <source>
        <strain evidence="6">HKST-UBA13</strain>
    </source>
</reference>
<evidence type="ECO:0000313" key="7">
    <source>
        <dbReference type="Proteomes" id="UP000775877"/>
    </source>
</evidence>
<sequence length="74" mass="8954">MSKFINKPKDFGLTVYEHNHRSFEIMLKKFKKRMQHARVIEEYKDRQSFTPPSVKNRLKKKAAIYNAKRNNVKD</sequence>
<dbReference type="GO" id="GO:1990904">
    <property type="term" value="C:ribonucleoprotein complex"/>
    <property type="evidence" value="ECO:0007669"/>
    <property type="project" value="UniProtKB-KW"/>
</dbReference>
<evidence type="ECO:0000256" key="4">
    <source>
        <dbReference type="ARBA" id="ARBA00035135"/>
    </source>
</evidence>
<organism evidence="6 7">
    <name type="scientific">Candidatus Dojkabacteria bacterium</name>
    <dbReference type="NCBI Taxonomy" id="2099670"/>
    <lineage>
        <taxon>Bacteria</taxon>
        <taxon>Candidatus Dojkabacteria</taxon>
    </lineage>
</organism>
<dbReference type="Proteomes" id="UP000775877">
    <property type="component" value="Unassembled WGS sequence"/>
</dbReference>
<evidence type="ECO:0000256" key="1">
    <source>
        <dbReference type="ARBA" id="ARBA00006640"/>
    </source>
</evidence>